<reference evidence="2" key="1">
    <citation type="journal article" date="2019" name="Int. J. Syst. Evol. Microbiol.">
        <title>The Global Catalogue of Microorganisms (GCM) 10K type strain sequencing project: providing services to taxonomists for standard genome sequencing and annotation.</title>
        <authorList>
            <consortium name="The Broad Institute Genomics Platform"/>
            <consortium name="The Broad Institute Genome Sequencing Center for Infectious Disease"/>
            <person name="Wu L."/>
            <person name="Ma J."/>
        </authorList>
    </citation>
    <scope>NUCLEOTIDE SEQUENCE [LARGE SCALE GENOMIC DNA]</scope>
    <source>
        <strain evidence="2">CGMCC 4.7329</strain>
    </source>
</reference>
<sequence length="181" mass="18968">MNPGLTNPWVLLAAAVIAALAVGCSTHQSRPVVAPACRAEAFPPPLDGVRPCSAPEVLHAAVSTIYALDPILGRDTRATLDAAGPLLRTAFAAQASVGVSMWAPITHGQWQSWVEEKTAVSSEVVVHTDDHPPDTATSTSRVLSVTITPTGQAPIAFTVYARATRHGSESAWLLAELQVMS</sequence>
<keyword evidence="2" id="KW-1185">Reference proteome</keyword>
<dbReference type="EMBL" id="BMNE01000001">
    <property type="protein sequence ID" value="GGN66090.1"/>
    <property type="molecule type" value="Genomic_DNA"/>
</dbReference>
<comment type="caution">
    <text evidence="1">The sequence shown here is derived from an EMBL/GenBank/DDBJ whole genome shotgun (WGS) entry which is preliminary data.</text>
</comment>
<name>A0ABQ2K2J2_9NOCA</name>
<dbReference type="RefSeq" id="WP_189022551.1">
    <property type="nucleotide sequence ID" value="NZ_BMNE01000001.1"/>
</dbReference>
<accession>A0ABQ2K2J2</accession>
<proteinExistence type="predicted"/>
<evidence type="ECO:0000313" key="1">
    <source>
        <dbReference type="EMBL" id="GGN66090.1"/>
    </source>
</evidence>
<gene>
    <name evidence="1" type="ORF">GCM10011610_00670</name>
</gene>
<organism evidence="1 2">
    <name type="scientific">Nocardia rhizosphaerihabitans</name>
    <dbReference type="NCBI Taxonomy" id="1691570"/>
    <lineage>
        <taxon>Bacteria</taxon>
        <taxon>Bacillati</taxon>
        <taxon>Actinomycetota</taxon>
        <taxon>Actinomycetes</taxon>
        <taxon>Mycobacteriales</taxon>
        <taxon>Nocardiaceae</taxon>
        <taxon>Nocardia</taxon>
    </lineage>
</organism>
<dbReference type="Proteomes" id="UP000658127">
    <property type="component" value="Unassembled WGS sequence"/>
</dbReference>
<evidence type="ECO:0000313" key="2">
    <source>
        <dbReference type="Proteomes" id="UP000658127"/>
    </source>
</evidence>
<protein>
    <submittedName>
        <fullName evidence="1">Uncharacterized protein</fullName>
    </submittedName>
</protein>